<dbReference type="PANTHER" id="PTHR33744:SF7">
    <property type="entry name" value="PUCR FAMILY TRANSCRIPTIONAL REGULATOR"/>
    <property type="match status" value="1"/>
</dbReference>
<feature type="domain" description="PucR C-terminal helix-turn-helix" evidence="1">
    <location>
        <begin position="330"/>
        <end position="386"/>
    </location>
</feature>
<comment type="caution">
    <text evidence="2">The sequence shown here is derived from an EMBL/GenBank/DDBJ whole genome shotgun (WGS) entry which is preliminary data.</text>
</comment>
<evidence type="ECO:0000259" key="1">
    <source>
        <dbReference type="Pfam" id="PF13556"/>
    </source>
</evidence>
<dbReference type="InterPro" id="IPR025736">
    <property type="entry name" value="PucR_C-HTH_dom"/>
</dbReference>
<evidence type="ECO:0000313" key="3">
    <source>
        <dbReference type="Proteomes" id="UP001501231"/>
    </source>
</evidence>
<dbReference type="PANTHER" id="PTHR33744">
    <property type="entry name" value="CARBOHYDRATE DIACID REGULATOR"/>
    <property type="match status" value="1"/>
</dbReference>
<proteinExistence type="predicted"/>
<evidence type="ECO:0000313" key="2">
    <source>
        <dbReference type="EMBL" id="GAA2430766.1"/>
    </source>
</evidence>
<dbReference type="EMBL" id="BAAARW010000020">
    <property type="protein sequence ID" value="GAA2430766.1"/>
    <property type="molecule type" value="Genomic_DNA"/>
</dbReference>
<name>A0ABN3JHP9_9ACTN</name>
<dbReference type="Gene3D" id="1.10.10.2840">
    <property type="entry name" value="PucR C-terminal helix-turn-helix domain"/>
    <property type="match status" value="1"/>
</dbReference>
<dbReference type="RefSeq" id="WP_344592109.1">
    <property type="nucleotide sequence ID" value="NZ_BAAARW010000020.1"/>
</dbReference>
<dbReference type="InterPro" id="IPR042070">
    <property type="entry name" value="PucR_C-HTH_sf"/>
</dbReference>
<sequence>MGDLFGVLAKRVEANARRAVDVYARELPEYRTMASGDRGYADLLDFAVLLRRRTLELAAHGQPFTDADLAVVTSVGHERGRAGVSLNSHRSVLGLHCTLTVQEIHEAASPSELDALMRMLSWLGPQGAAARDAYTRGFLEGQRHALPVAERVQQLTAILLSGDAAGPELACRLGMTVAAHYLVTVVRIADQDFTPAASTRTEILGLLFDKDQVPMSWHDPLEFVALLPTHRDDPDDVPTHVRQRALALAAAFAEIVGRPCAVGATTASACALADALPLARQISRAAPVESAPRQVSSVPDVFVELGTARLPEIDRWLRRIANELSQGPDLVATLDAYYRHDMNRRLTAAHMYIHPRTLDYRLRRARELTGLDPTTTRGVRTLTAAVARVLSDT</sequence>
<accession>A0ABN3JHP9</accession>
<keyword evidence="3" id="KW-1185">Reference proteome</keyword>
<reference evidence="2 3" key="1">
    <citation type="journal article" date="2019" name="Int. J. Syst. Evol. Microbiol.">
        <title>The Global Catalogue of Microorganisms (GCM) 10K type strain sequencing project: providing services to taxonomists for standard genome sequencing and annotation.</title>
        <authorList>
            <consortium name="The Broad Institute Genomics Platform"/>
            <consortium name="The Broad Institute Genome Sequencing Center for Infectious Disease"/>
            <person name="Wu L."/>
            <person name="Ma J."/>
        </authorList>
    </citation>
    <scope>NUCLEOTIDE SEQUENCE [LARGE SCALE GENOMIC DNA]</scope>
    <source>
        <strain evidence="2 3">JCM 3325</strain>
    </source>
</reference>
<dbReference type="Proteomes" id="UP001501231">
    <property type="component" value="Unassembled WGS sequence"/>
</dbReference>
<dbReference type="InterPro" id="IPR051448">
    <property type="entry name" value="CdaR-like_regulators"/>
</dbReference>
<dbReference type="Pfam" id="PF13556">
    <property type="entry name" value="HTH_30"/>
    <property type="match status" value="1"/>
</dbReference>
<organism evidence="2 3">
    <name type="scientific">Actinomadura vinacea</name>
    <dbReference type="NCBI Taxonomy" id="115336"/>
    <lineage>
        <taxon>Bacteria</taxon>
        <taxon>Bacillati</taxon>
        <taxon>Actinomycetota</taxon>
        <taxon>Actinomycetes</taxon>
        <taxon>Streptosporangiales</taxon>
        <taxon>Thermomonosporaceae</taxon>
        <taxon>Actinomadura</taxon>
    </lineage>
</organism>
<protein>
    <submittedName>
        <fullName evidence="2">Helix-turn-helix domain-containing protein</fullName>
    </submittedName>
</protein>
<gene>
    <name evidence="2" type="ORF">GCM10010191_50500</name>
</gene>